<organism evidence="1 2">
    <name type="scientific">Sutcliffiella horikoshii</name>
    <dbReference type="NCBI Taxonomy" id="79883"/>
    <lineage>
        <taxon>Bacteria</taxon>
        <taxon>Bacillati</taxon>
        <taxon>Bacillota</taxon>
        <taxon>Bacilli</taxon>
        <taxon>Bacillales</taxon>
        <taxon>Bacillaceae</taxon>
        <taxon>Sutcliffiella</taxon>
    </lineage>
</organism>
<comment type="caution">
    <text evidence="1">The sequence shown here is derived from an EMBL/GenBank/DDBJ whole genome shotgun (WGS) entry which is preliminary data.</text>
</comment>
<name>A0A5D4SWY6_9BACI</name>
<evidence type="ECO:0000313" key="2">
    <source>
        <dbReference type="Proteomes" id="UP000324517"/>
    </source>
</evidence>
<dbReference type="AlphaFoldDB" id="A0A5D4SWY6"/>
<evidence type="ECO:0000313" key="1">
    <source>
        <dbReference type="EMBL" id="TYS67957.1"/>
    </source>
</evidence>
<dbReference type="EMBL" id="VTET01000011">
    <property type="protein sequence ID" value="TYS67957.1"/>
    <property type="molecule type" value="Genomic_DNA"/>
</dbReference>
<protein>
    <submittedName>
        <fullName evidence="1">IS110 family transposase</fullName>
    </submittedName>
</protein>
<feature type="non-terminal residue" evidence="1">
    <location>
        <position position="67"/>
    </location>
</feature>
<proteinExistence type="predicted"/>
<gene>
    <name evidence="1" type="ORF">FZC75_18320</name>
</gene>
<accession>A0A5D4SWY6</accession>
<dbReference type="Proteomes" id="UP000324517">
    <property type="component" value="Unassembled WGS sequence"/>
</dbReference>
<reference evidence="1 2" key="1">
    <citation type="submission" date="2019-08" db="EMBL/GenBank/DDBJ databases">
        <title>Bacillus genomes from the desert of Cuatro Cienegas, Coahuila.</title>
        <authorList>
            <person name="Olmedo-Alvarez G."/>
        </authorList>
    </citation>
    <scope>NUCLEOTIDE SEQUENCE [LARGE SCALE GENOMIC DNA]</scope>
    <source>
        <strain evidence="1 2">CH98b_3T</strain>
    </source>
</reference>
<sequence>MVYSTFNHIQGKIGSRWAQLVRETGPENLLLVAIDAAKYTPKVIITSFYGDILVKPFDIDASMSGFH</sequence>